<gene>
    <name evidence="7" type="ORF">SAMN02787118_109142</name>
</gene>
<dbReference type="Proteomes" id="UP000181942">
    <property type="component" value="Unassembled WGS sequence"/>
</dbReference>
<dbReference type="Gene3D" id="3.40.190.10">
    <property type="entry name" value="Periplasmic binding protein-like II"/>
    <property type="match status" value="2"/>
</dbReference>
<evidence type="ECO:0000256" key="4">
    <source>
        <dbReference type="ARBA" id="ARBA00023163"/>
    </source>
</evidence>
<protein>
    <submittedName>
        <fullName evidence="7">DNA-binding transcriptional regulator, LysR family</fullName>
    </submittedName>
</protein>
<keyword evidence="4" id="KW-0804">Transcription</keyword>
<dbReference type="SUPFAM" id="SSF46785">
    <property type="entry name" value="Winged helix' DNA-binding domain"/>
    <property type="match status" value="1"/>
</dbReference>
<dbReference type="InterPro" id="IPR005119">
    <property type="entry name" value="LysR_subst-bd"/>
</dbReference>
<evidence type="ECO:0000259" key="6">
    <source>
        <dbReference type="PROSITE" id="PS50931"/>
    </source>
</evidence>
<reference evidence="7 8" key="1">
    <citation type="submission" date="2016-10" db="EMBL/GenBank/DDBJ databases">
        <authorList>
            <person name="de Groot N.N."/>
        </authorList>
    </citation>
    <scope>NUCLEOTIDE SEQUENCE [LARGE SCALE GENOMIC DNA]</scope>
    <source>
        <strain evidence="7 8">OK461</strain>
    </source>
</reference>
<dbReference type="InterPro" id="IPR000847">
    <property type="entry name" value="LysR_HTH_N"/>
</dbReference>
<dbReference type="GO" id="GO:0032993">
    <property type="term" value="C:protein-DNA complex"/>
    <property type="evidence" value="ECO:0007669"/>
    <property type="project" value="TreeGrafter"/>
</dbReference>
<dbReference type="Pfam" id="PF00126">
    <property type="entry name" value="HTH_1"/>
    <property type="match status" value="1"/>
</dbReference>
<dbReference type="PRINTS" id="PR00039">
    <property type="entry name" value="HTHLYSR"/>
</dbReference>
<dbReference type="PANTHER" id="PTHR30346">
    <property type="entry name" value="TRANSCRIPTIONAL DUAL REGULATOR HCAR-RELATED"/>
    <property type="match status" value="1"/>
</dbReference>
<keyword evidence="2" id="KW-0805">Transcription regulation</keyword>
<dbReference type="Gene3D" id="1.10.10.10">
    <property type="entry name" value="Winged helix-like DNA-binding domain superfamily/Winged helix DNA-binding domain"/>
    <property type="match status" value="1"/>
</dbReference>
<evidence type="ECO:0000313" key="8">
    <source>
        <dbReference type="Proteomes" id="UP000181942"/>
    </source>
</evidence>
<dbReference type="Pfam" id="PF03466">
    <property type="entry name" value="LysR_substrate"/>
    <property type="match status" value="1"/>
</dbReference>
<accession>A0A1I2JXW3</accession>
<name>A0A1I2JXW3_9ACTN</name>
<feature type="domain" description="HTH lysR-type" evidence="6">
    <location>
        <begin position="43"/>
        <end position="100"/>
    </location>
</feature>
<evidence type="ECO:0000256" key="5">
    <source>
        <dbReference type="SAM" id="MobiDB-lite"/>
    </source>
</evidence>
<feature type="region of interest" description="Disordered" evidence="5">
    <location>
        <begin position="1"/>
        <end position="29"/>
    </location>
</feature>
<evidence type="ECO:0000256" key="3">
    <source>
        <dbReference type="ARBA" id="ARBA00023125"/>
    </source>
</evidence>
<sequence>MDPSAEDASGKGASFEDASGQDASDEDASGQDAYIKHASVMNVELRQLRCLVAIVDEGTFTDAAIALGVSQAAVSRTLASLERVLGVRLLRRTSREVTPTATGLRVLAHARRVLGEVADLVQEATSGRASLRIGYAWSALGRHTLAFQRDWARAHPETELRLVRVNSATAGLAEGACDAAVVRRPLDDRRFDSAIVGLERRLCALAADDPLAGRRSVRLADLGGRVLLIDRRTGTTTTELFPSDSRPVTRETHDVDEWLTAISTGRCVGMTAESTAHQYPRPGVVYRPVRDAEPIAVRLAWWRDDPHPAAPAAIELLTELYRRAA</sequence>
<evidence type="ECO:0000256" key="2">
    <source>
        <dbReference type="ARBA" id="ARBA00023015"/>
    </source>
</evidence>
<proteinExistence type="inferred from homology"/>
<dbReference type="GO" id="GO:0003677">
    <property type="term" value="F:DNA binding"/>
    <property type="evidence" value="ECO:0007669"/>
    <property type="project" value="UniProtKB-KW"/>
</dbReference>
<organism evidence="7 8">
    <name type="scientific">Streptomyces mirabilis</name>
    <dbReference type="NCBI Taxonomy" id="68239"/>
    <lineage>
        <taxon>Bacteria</taxon>
        <taxon>Bacillati</taxon>
        <taxon>Actinomycetota</taxon>
        <taxon>Actinomycetes</taxon>
        <taxon>Kitasatosporales</taxon>
        <taxon>Streptomycetaceae</taxon>
        <taxon>Streptomyces</taxon>
    </lineage>
</organism>
<dbReference type="SUPFAM" id="SSF53850">
    <property type="entry name" value="Periplasmic binding protein-like II"/>
    <property type="match status" value="1"/>
</dbReference>
<dbReference type="FunFam" id="1.10.10.10:FF:000001">
    <property type="entry name" value="LysR family transcriptional regulator"/>
    <property type="match status" value="1"/>
</dbReference>
<dbReference type="AlphaFoldDB" id="A0A1I2JXW3"/>
<dbReference type="PANTHER" id="PTHR30346:SF0">
    <property type="entry name" value="HCA OPERON TRANSCRIPTIONAL ACTIVATOR HCAR"/>
    <property type="match status" value="1"/>
</dbReference>
<dbReference type="InterPro" id="IPR036388">
    <property type="entry name" value="WH-like_DNA-bd_sf"/>
</dbReference>
<dbReference type="GO" id="GO:0003700">
    <property type="term" value="F:DNA-binding transcription factor activity"/>
    <property type="evidence" value="ECO:0007669"/>
    <property type="project" value="InterPro"/>
</dbReference>
<evidence type="ECO:0000256" key="1">
    <source>
        <dbReference type="ARBA" id="ARBA00009437"/>
    </source>
</evidence>
<dbReference type="CDD" id="cd08414">
    <property type="entry name" value="PBP2_LTTR_aromatics_like"/>
    <property type="match status" value="1"/>
</dbReference>
<evidence type="ECO:0000313" key="7">
    <source>
        <dbReference type="EMBL" id="SFF59722.1"/>
    </source>
</evidence>
<comment type="similarity">
    <text evidence="1">Belongs to the LysR transcriptional regulatory family.</text>
</comment>
<dbReference type="PROSITE" id="PS50931">
    <property type="entry name" value="HTH_LYSR"/>
    <property type="match status" value="1"/>
</dbReference>
<dbReference type="EMBL" id="FONR01000009">
    <property type="protein sequence ID" value="SFF59722.1"/>
    <property type="molecule type" value="Genomic_DNA"/>
</dbReference>
<dbReference type="InterPro" id="IPR036390">
    <property type="entry name" value="WH_DNA-bd_sf"/>
</dbReference>
<keyword evidence="3 7" id="KW-0238">DNA-binding</keyword>